<sequence>MGKGELSYEWRMRHIPRKDVLKKHIMVHFKDAQYQGEFECRHPSCSEKLNGRKRSVANQRPRNRNGGRVDLRLII</sequence>
<dbReference type="OrthoDB" id="5426797at2759"/>
<proteinExistence type="predicted"/>
<organism evidence="1 2">
    <name type="scientific">Paraphaeosphaeria minitans</name>
    <dbReference type="NCBI Taxonomy" id="565426"/>
    <lineage>
        <taxon>Eukaryota</taxon>
        <taxon>Fungi</taxon>
        <taxon>Dikarya</taxon>
        <taxon>Ascomycota</taxon>
        <taxon>Pezizomycotina</taxon>
        <taxon>Dothideomycetes</taxon>
        <taxon>Pleosporomycetidae</taxon>
        <taxon>Pleosporales</taxon>
        <taxon>Massarineae</taxon>
        <taxon>Didymosphaeriaceae</taxon>
        <taxon>Paraphaeosphaeria</taxon>
    </lineage>
</organism>
<keyword evidence="2" id="KW-1185">Reference proteome</keyword>
<reference evidence="1" key="1">
    <citation type="journal article" date="2020" name="Mol. Plant Microbe Interact.">
        <title>Genome Sequence of the Biocontrol Agent Coniothyrium minitans strain Conio (IMI 134523).</title>
        <authorList>
            <person name="Patel D."/>
            <person name="Shittu T.A."/>
            <person name="Baroncelli R."/>
            <person name="Muthumeenakshi S."/>
            <person name="Osborne T.H."/>
            <person name="Janganan T.K."/>
            <person name="Sreenivasaprasad S."/>
        </authorList>
    </citation>
    <scope>NUCLEOTIDE SEQUENCE</scope>
    <source>
        <strain evidence="1">Conio</strain>
    </source>
</reference>
<dbReference type="Proteomes" id="UP000756921">
    <property type="component" value="Unassembled WGS sequence"/>
</dbReference>
<comment type="caution">
    <text evidence="1">The sequence shown here is derived from an EMBL/GenBank/DDBJ whole genome shotgun (WGS) entry which is preliminary data.</text>
</comment>
<dbReference type="AlphaFoldDB" id="A0A9P6GE53"/>
<protein>
    <submittedName>
        <fullName evidence="1">Uncharacterized protein</fullName>
    </submittedName>
</protein>
<dbReference type="EMBL" id="WJXW01000008">
    <property type="protein sequence ID" value="KAF9733739.1"/>
    <property type="molecule type" value="Genomic_DNA"/>
</dbReference>
<accession>A0A9P6GE53</accession>
<name>A0A9P6GE53_9PLEO</name>
<gene>
    <name evidence="1" type="ORF">PMIN01_08082</name>
</gene>
<evidence type="ECO:0000313" key="1">
    <source>
        <dbReference type="EMBL" id="KAF9733739.1"/>
    </source>
</evidence>
<evidence type="ECO:0000313" key="2">
    <source>
        <dbReference type="Proteomes" id="UP000756921"/>
    </source>
</evidence>